<feature type="domain" description="GATA-type" evidence="8">
    <location>
        <begin position="405"/>
        <end position="440"/>
    </location>
</feature>
<proteinExistence type="predicted"/>
<keyword evidence="10" id="KW-1185">Reference proteome</keyword>
<keyword evidence="4" id="KW-0805">Transcription regulation</keyword>
<dbReference type="PANTHER" id="PTHR47172:SF24">
    <property type="entry name" value="GATA ZINC FINGER DOMAIN-CONTAINING PROTEIN 14-RELATED"/>
    <property type="match status" value="1"/>
</dbReference>
<evidence type="ECO:0000256" key="5">
    <source>
        <dbReference type="ARBA" id="ARBA00023163"/>
    </source>
</evidence>
<dbReference type="GO" id="GO:0008270">
    <property type="term" value="F:zinc ion binding"/>
    <property type="evidence" value="ECO:0007669"/>
    <property type="project" value="UniProtKB-KW"/>
</dbReference>
<dbReference type="AlphaFoldDB" id="A0A316UM98"/>
<evidence type="ECO:0000256" key="1">
    <source>
        <dbReference type="ARBA" id="ARBA00022723"/>
    </source>
</evidence>
<evidence type="ECO:0000313" key="9">
    <source>
        <dbReference type="EMBL" id="PWN26397.1"/>
    </source>
</evidence>
<reference evidence="9 10" key="1">
    <citation type="journal article" date="2018" name="Mol. Biol. Evol.">
        <title>Broad Genomic Sampling Reveals a Smut Pathogenic Ancestry of the Fungal Clade Ustilaginomycotina.</title>
        <authorList>
            <person name="Kijpornyongpan T."/>
            <person name="Mondo S.J."/>
            <person name="Barry K."/>
            <person name="Sandor L."/>
            <person name="Lee J."/>
            <person name="Lipzen A."/>
            <person name="Pangilinan J."/>
            <person name="LaButti K."/>
            <person name="Hainaut M."/>
            <person name="Henrissat B."/>
            <person name="Grigoriev I.V."/>
            <person name="Spatafora J.W."/>
            <person name="Aime M.C."/>
        </authorList>
    </citation>
    <scope>NUCLEOTIDE SEQUENCE [LARGE SCALE GENOMIC DNA]</scope>
    <source>
        <strain evidence="9 10">MCA 5214</strain>
    </source>
</reference>
<dbReference type="GeneID" id="37031357"/>
<dbReference type="SMART" id="SM00401">
    <property type="entry name" value="ZnF_GATA"/>
    <property type="match status" value="1"/>
</dbReference>
<feature type="compositionally biased region" description="Low complexity" evidence="7">
    <location>
        <begin position="114"/>
        <end position="126"/>
    </location>
</feature>
<feature type="compositionally biased region" description="Basic residues" evidence="7">
    <location>
        <begin position="393"/>
        <end position="402"/>
    </location>
</feature>
<evidence type="ECO:0000313" key="10">
    <source>
        <dbReference type="Proteomes" id="UP000245884"/>
    </source>
</evidence>
<dbReference type="STRING" id="1569628.A0A316UM98"/>
<feature type="compositionally biased region" description="Low complexity" evidence="7">
    <location>
        <begin position="469"/>
        <end position="500"/>
    </location>
</feature>
<dbReference type="PROSITE" id="PS50114">
    <property type="entry name" value="GATA_ZN_FINGER_2"/>
    <property type="match status" value="1"/>
</dbReference>
<dbReference type="RefSeq" id="XP_025361009.1">
    <property type="nucleotide sequence ID" value="XM_025509534.1"/>
</dbReference>
<dbReference type="SUPFAM" id="SSF57716">
    <property type="entry name" value="Glucocorticoid receptor-like (DNA-binding domain)"/>
    <property type="match status" value="1"/>
</dbReference>
<dbReference type="EMBL" id="KZ819671">
    <property type="protein sequence ID" value="PWN26397.1"/>
    <property type="molecule type" value="Genomic_DNA"/>
</dbReference>
<dbReference type="PANTHER" id="PTHR47172">
    <property type="entry name" value="OS01G0976800 PROTEIN"/>
    <property type="match status" value="1"/>
</dbReference>
<evidence type="ECO:0000259" key="8">
    <source>
        <dbReference type="PROSITE" id="PS50114"/>
    </source>
</evidence>
<feature type="compositionally biased region" description="Low complexity" evidence="7">
    <location>
        <begin position="614"/>
        <end position="628"/>
    </location>
</feature>
<keyword evidence="1" id="KW-0479">Metal-binding</keyword>
<evidence type="ECO:0000256" key="7">
    <source>
        <dbReference type="SAM" id="MobiDB-lite"/>
    </source>
</evidence>
<dbReference type="Proteomes" id="UP000245884">
    <property type="component" value="Unassembled WGS sequence"/>
</dbReference>
<evidence type="ECO:0000256" key="6">
    <source>
        <dbReference type="PROSITE-ProRule" id="PRU00094"/>
    </source>
</evidence>
<gene>
    <name evidence="9" type="ORF">BDZ90DRAFT_37928</name>
</gene>
<dbReference type="GO" id="GO:0006355">
    <property type="term" value="P:regulation of DNA-templated transcription"/>
    <property type="evidence" value="ECO:0007669"/>
    <property type="project" value="InterPro"/>
</dbReference>
<feature type="region of interest" description="Disordered" evidence="7">
    <location>
        <begin position="291"/>
        <end position="322"/>
    </location>
</feature>
<keyword evidence="5" id="KW-0804">Transcription</keyword>
<feature type="region of interest" description="Disordered" evidence="7">
    <location>
        <begin position="341"/>
        <end position="407"/>
    </location>
</feature>
<dbReference type="InterPro" id="IPR013088">
    <property type="entry name" value="Znf_NHR/GATA"/>
</dbReference>
<dbReference type="CDD" id="cd00202">
    <property type="entry name" value="ZnF_GATA"/>
    <property type="match status" value="1"/>
</dbReference>
<feature type="compositionally biased region" description="Polar residues" evidence="7">
    <location>
        <begin position="189"/>
        <end position="207"/>
    </location>
</feature>
<dbReference type="OrthoDB" id="2162994at2759"/>
<feature type="compositionally biased region" description="Low complexity" evidence="7">
    <location>
        <begin position="377"/>
        <end position="392"/>
    </location>
</feature>
<keyword evidence="2 6" id="KW-0863">Zinc-finger</keyword>
<dbReference type="GO" id="GO:0043565">
    <property type="term" value="F:sequence-specific DNA binding"/>
    <property type="evidence" value="ECO:0007669"/>
    <property type="project" value="InterPro"/>
</dbReference>
<dbReference type="Pfam" id="PF00320">
    <property type="entry name" value="GATA"/>
    <property type="match status" value="1"/>
</dbReference>
<feature type="compositionally biased region" description="Low complexity" evidence="7">
    <location>
        <begin position="520"/>
        <end position="552"/>
    </location>
</feature>
<evidence type="ECO:0000256" key="2">
    <source>
        <dbReference type="ARBA" id="ARBA00022771"/>
    </source>
</evidence>
<feature type="compositionally biased region" description="Low complexity" evidence="7">
    <location>
        <begin position="694"/>
        <end position="715"/>
    </location>
</feature>
<name>A0A316UM98_9BASI</name>
<evidence type="ECO:0000256" key="3">
    <source>
        <dbReference type="ARBA" id="ARBA00022833"/>
    </source>
</evidence>
<dbReference type="InterPro" id="IPR000679">
    <property type="entry name" value="Znf_GATA"/>
</dbReference>
<evidence type="ECO:0000256" key="4">
    <source>
        <dbReference type="ARBA" id="ARBA00023015"/>
    </source>
</evidence>
<feature type="compositionally biased region" description="Low complexity" evidence="7">
    <location>
        <begin position="168"/>
        <end position="177"/>
    </location>
</feature>
<dbReference type="Gene3D" id="3.30.50.10">
    <property type="entry name" value="Erythroid Transcription Factor GATA-1, subunit A"/>
    <property type="match status" value="1"/>
</dbReference>
<feature type="region of interest" description="Disordered" evidence="7">
    <location>
        <begin position="15"/>
        <end position="207"/>
    </location>
</feature>
<organism evidence="9 10">
    <name type="scientific">Jaminaea rosea</name>
    <dbReference type="NCBI Taxonomy" id="1569628"/>
    <lineage>
        <taxon>Eukaryota</taxon>
        <taxon>Fungi</taxon>
        <taxon>Dikarya</taxon>
        <taxon>Basidiomycota</taxon>
        <taxon>Ustilaginomycotina</taxon>
        <taxon>Exobasidiomycetes</taxon>
        <taxon>Microstromatales</taxon>
        <taxon>Microstromatales incertae sedis</taxon>
        <taxon>Jaminaea</taxon>
    </lineage>
</organism>
<accession>A0A316UM98</accession>
<keyword evidence="3" id="KW-0862">Zinc</keyword>
<feature type="compositionally biased region" description="Polar residues" evidence="7">
    <location>
        <begin position="307"/>
        <end position="316"/>
    </location>
</feature>
<feature type="region of interest" description="Disordered" evidence="7">
    <location>
        <begin position="465"/>
        <end position="748"/>
    </location>
</feature>
<sequence length="748" mass="79486">MALDLQVHHSSFIPAFASPTLGPYRRQRITPGPATTASSSSRSSSSKPYQHLRASPMSGRGRDDSPPAAVRLPSISSLLADTHDSDGSGPGPAAPSPRRSQPSAKDQGVEERPSSPSYPRRSPLPSFRERAPSSPSASGRLHGSAAMLPGIRTLPLGPDARQQPQTAHHYPGQHHQPPQLPPPMQRSPNASVAPTTPTAMDSSRLQQTRQECERLLDIFYHLRAENRARRLFSQGDAVPPPHLYEYGDYRAITEYIDVELSLVSAKEGPHVARQVAESYGLQFAYGDERGTAMDGDARSPAGVHQRYPSSTSSGSGHYQYVASPPGGHGYGYAPASSWPPAAGGHHSPLEMPQHESYHYGHPYYPSPPSRDGVVRGAQSSSSSSAAAAATASRRSKAKRRVTKREGEAPACLGCGRLSTAEWRRGPTGPRTLCNACGLLFAKMTRLRKGDGLDGQDPTLDELQAAVGNSSKGGSSTTTSGSSTATTSVSGSGSGSSSLVASRKRSSPPLPLSRLHTAEGSGEYSTSSRSYDSSSGPASSRPTPPTSSNETSPLWSHRVSGSSSGGPLHLPPPRFSVHSAEEAEEQRNATASPAPPYFPRRSTYPPLHEREGQRASPSPAPVSGASGPGQQRPYQHGYQARARQRDDSNPPTTPSGRPSSATALPGISSFGGAGAAAGQPQQERFYPQPPPRPLPSQYSRHPYQHQHQQQHPTSQRLYQHQHLHGGTGSQPYSPDGAAEEEDARMSPPS</sequence>
<feature type="compositionally biased region" description="Low complexity" evidence="7">
    <location>
        <begin position="675"/>
        <end position="685"/>
    </location>
</feature>
<protein>
    <recommendedName>
        <fullName evidence="8">GATA-type domain-containing protein</fullName>
    </recommendedName>
</protein>